<dbReference type="Pfam" id="PF13478">
    <property type="entry name" value="XdhC_C"/>
    <property type="match status" value="1"/>
</dbReference>
<organism evidence="3 4">
    <name type="scientific">Limimaricola pyoseonensis</name>
    <dbReference type="NCBI Taxonomy" id="521013"/>
    <lineage>
        <taxon>Bacteria</taxon>
        <taxon>Pseudomonadati</taxon>
        <taxon>Pseudomonadota</taxon>
        <taxon>Alphaproteobacteria</taxon>
        <taxon>Rhodobacterales</taxon>
        <taxon>Paracoccaceae</taxon>
        <taxon>Limimaricola</taxon>
    </lineage>
</organism>
<dbReference type="InterPro" id="IPR003777">
    <property type="entry name" value="XdhC_CoxI"/>
</dbReference>
<dbReference type="Pfam" id="PF02625">
    <property type="entry name" value="XdhC_CoxI"/>
    <property type="match status" value="1"/>
</dbReference>
<dbReference type="PANTHER" id="PTHR30388:SF4">
    <property type="entry name" value="MOLYBDENUM COFACTOR INSERTION CHAPERONE PAOD"/>
    <property type="match status" value="1"/>
</dbReference>
<dbReference type="Proteomes" id="UP000198922">
    <property type="component" value="Unassembled WGS sequence"/>
</dbReference>
<dbReference type="InterPro" id="IPR052698">
    <property type="entry name" value="MoCofactor_Util/Proc"/>
</dbReference>
<keyword evidence="4" id="KW-1185">Reference proteome</keyword>
<gene>
    <name evidence="3" type="ORF">SAMN04488567_3733</name>
</gene>
<dbReference type="PANTHER" id="PTHR30388">
    <property type="entry name" value="ALDEHYDE OXIDOREDUCTASE MOLYBDENUM COFACTOR ASSEMBLY PROTEIN"/>
    <property type="match status" value="1"/>
</dbReference>
<reference evidence="4" key="1">
    <citation type="submission" date="2016-10" db="EMBL/GenBank/DDBJ databases">
        <authorList>
            <person name="Varghese N."/>
            <person name="Submissions S."/>
        </authorList>
    </citation>
    <scope>NUCLEOTIDE SEQUENCE [LARGE SCALE GENOMIC DNA]</scope>
    <source>
        <strain evidence="4">DSM 21424</strain>
    </source>
</reference>
<evidence type="ECO:0000313" key="4">
    <source>
        <dbReference type="Proteomes" id="UP000198922"/>
    </source>
</evidence>
<feature type="domain" description="XdhC Rossmann" evidence="2">
    <location>
        <begin position="156"/>
        <end position="273"/>
    </location>
</feature>
<dbReference type="OrthoDB" id="9815497at2"/>
<dbReference type="STRING" id="521013.SAMN04488567_3733"/>
<protein>
    <submittedName>
        <fullName evidence="3">Xanthine dehydrogenase accessory factor</fullName>
    </submittedName>
</protein>
<evidence type="ECO:0000259" key="2">
    <source>
        <dbReference type="Pfam" id="PF13478"/>
    </source>
</evidence>
<dbReference type="Gene3D" id="3.40.50.720">
    <property type="entry name" value="NAD(P)-binding Rossmann-like Domain"/>
    <property type="match status" value="1"/>
</dbReference>
<dbReference type="RefSeq" id="WP_090114495.1">
    <property type="nucleotide sequence ID" value="NZ_FNAT01000009.1"/>
</dbReference>
<name>A0A1G7JIG5_9RHOB</name>
<evidence type="ECO:0000259" key="1">
    <source>
        <dbReference type="Pfam" id="PF02625"/>
    </source>
</evidence>
<accession>A0A1G7JIG5</accession>
<dbReference type="AlphaFoldDB" id="A0A1G7JIG5"/>
<proteinExistence type="predicted"/>
<feature type="domain" description="XdhC- CoxI" evidence="1">
    <location>
        <begin position="33"/>
        <end position="95"/>
    </location>
</feature>
<sequence length="285" mass="29731">MSSPTADTARSRPALAPLAAIEAVAPLQALAARGGVLAMLTGTEGSYYRPCGAMIAFPEGAEPVGQLSGGCIEGDLALHAAEVGRSRQPRQLRYGRGSDFVDIRLPCGGGIDVTLVPVAPGSAIAAPLESLLARRETTLRIEGLPALPLFPDPMAYVLGEGAEAEAFLRVAQAAGYPTRRAERVDPAEIDRFTAIVLFFHDHDREPELLLAALDSPAFWIGAQGSRQAQARRRAALLAAGCDAAALDRLRGPIGLIPGARNARMLAVSVLAEIVETAGRVMAPGS</sequence>
<dbReference type="EMBL" id="FNAT01000009">
    <property type="protein sequence ID" value="SDF24574.1"/>
    <property type="molecule type" value="Genomic_DNA"/>
</dbReference>
<evidence type="ECO:0000313" key="3">
    <source>
        <dbReference type="EMBL" id="SDF24574.1"/>
    </source>
</evidence>
<dbReference type="InterPro" id="IPR027051">
    <property type="entry name" value="XdhC_Rossmann_dom"/>
</dbReference>